<reference evidence="2" key="1">
    <citation type="submission" date="2023-08" db="EMBL/GenBank/DDBJ databases">
        <authorList>
            <person name="Chen Y."/>
            <person name="Shah S."/>
            <person name="Dougan E. K."/>
            <person name="Thang M."/>
            <person name="Chan C."/>
        </authorList>
    </citation>
    <scope>NUCLEOTIDE SEQUENCE</scope>
</reference>
<gene>
    <name evidence="2" type="ORF">EVOR1521_LOCUS15521</name>
</gene>
<dbReference type="EMBL" id="CAUJNA010001990">
    <property type="protein sequence ID" value="CAJ1390008.1"/>
    <property type="molecule type" value="Genomic_DNA"/>
</dbReference>
<feature type="compositionally biased region" description="Gly residues" evidence="1">
    <location>
        <begin position="13"/>
        <end position="24"/>
    </location>
</feature>
<name>A0AA36IP09_9DINO</name>
<proteinExistence type="predicted"/>
<sequence>MADSDVRLRGVRSAGGRGRGAGGGRKPRPRGRGSQQDQCRGRHTASAGWAHRLCGARARRGRPGPGPRALPARARQRVPQGAGARPRSVLRLGAAQRPRGALRAGRGLAEPRLLPRQDMAQRAGGTEEASKLVSLRPLSAGKYLMELSVSHRRMLLLEVTFFQEGRNEESLADLLRPKAGASFADGINFLRLLESEVSRSPKFLFGDSEGSSGLLITEWSGATWADVSFCRWPRWSRQSCFVCPAQRENLCLTGGSVSGSVSVVGLSTKTQGAHMLWTLEWTEEGLWQLLSGQHPLAALGAQPQALAFGSRAKRQELWTLRPGPGGEYFIQSFYETYLAHSGNAVFLSPSSRNALWRLESYAEYSEASHRRLDLRGPDGDGLDLATMQKLVDEFAALAGRCAQQKVPLDGLDEKEVRQKWQRRHQQLQCCDSPRAKLGFQDAEFLDKASTAQEFITRLAAQLFPTGVNKQMMKDYRAALVTARVNFFAINTYLSVQLDYSACGLDSVDFETLYLDDNELGIQSWKAMSDGPLGLKLWRWLILAQPKALEHTDSLLERFISGFAAAGGKLLEKEKLLWHVLLAASLHSVELLAAVPLLLDRISKEEWPSVKSWTDPRLFGGEPTGGLWLILKAFVSVAVVTRQYDLVNRMVVQIPDVLGAHQMAHLYTAEEADAKKWTGAYFSHTEVRAEASADSELLAILPADCPGCVKEEDPEGFAEICFPFQGYIPWSAVRLCDPKEMPTKAEDYSPAFELVSLMYHTRRQYTGSSGPLFMDEISAKKLCDEIFLREKASGLLRRLGHGHC</sequence>
<evidence type="ECO:0000313" key="2">
    <source>
        <dbReference type="EMBL" id="CAJ1390008.1"/>
    </source>
</evidence>
<organism evidence="2 3">
    <name type="scientific">Effrenium voratum</name>
    <dbReference type="NCBI Taxonomy" id="2562239"/>
    <lineage>
        <taxon>Eukaryota</taxon>
        <taxon>Sar</taxon>
        <taxon>Alveolata</taxon>
        <taxon>Dinophyceae</taxon>
        <taxon>Suessiales</taxon>
        <taxon>Symbiodiniaceae</taxon>
        <taxon>Effrenium</taxon>
    </lineage>
</organism>
<dbReference type="AlphaFoldDB" id="A0AA36IP09"/>
<comment type="caution">
    <text evidence="2">The sequence shown here is derived from an EMBL/GenBank/DDBJ whole genome shotgun (WGS) entry which is preliminary data.</text>
</comment>
<accession>A0AA36IP09</accession>
<feature type="non-terminal residue" evidence="2">
    <location>
        <position position="1"/>
    </location>
</feature>
<evidence type="ECO:0000256" key="1">
    <source>
        <dbReference type="SAM" id="MobiDB-lite"/>
    </source>
</evidence>
<keyword evidence="3" id="KW-1185">Reference proteome</keyword>
<protein>
    <submittedName>
        <fullName evidence="2">Uncharacterized protein</fullName>
    </submittedName>
</protein>
<feature type="region of interest" description="Disordered" evidence="1">
    <location>
        <begin position="1"/>
        <end position="86"/>
    </location>
</feature>
<evidence type="ECO:0000313" key="3">
    <source>
        <dbReference type="Proteomes" id="UP001178507"/>
    </source>
</evidence>
<dbReference type="Proteomes" id="UP001178507">
    <property type="component" value="Unassembled WGS sequence"/>
</dbReference>